<feature type="signal peptide" evidence="1">
    <location>
        <begin position="1"/>
        <end position="28"/>
    </location>
</feature>
<name>A0ABP7F3S2_9ACTN</name>
<proteinExistence type="predicted"/>
<dbReference type="Proteomes" id="UP001499884">
    <property type="component" value="Unassembled WGS sequence"/>
</dbReference>
<gene>
    <name evidence="2" type="ORF">GCM10023082_30770</name>
</gene>
<comment type="caution">
    <text evidence="2">The sequence shown here is derived from an EMBL/GenBank/DDBJ whole genome shotgun (WGS) entry which is preliminary data.</text>
</comment>
<protein>
    <recommendedName>
        <fullName evidence="4">ATP-binding protein</fullName>
    </recommendedName>
</protein>
<keyword evidence="3" id="KW-1185">Reference proteome</keyword>
<feature type="chain" id="PRO_5046217564" description="ATP-binding protein" evidence="1">
    <location>
        <begin position="29"/>
        <end position="113"/>
    </location>
</feature>
<dbReference type="EMBL" id="BAABEP010000018">
    <property type="protein sequence ID" value="GAA3730959.1"/>
    <property type="molecule type" value="Genomic_DNA"/>
</dbReference>
<keyword evidence="1" id="KW-0732">Signal</keyword>
<accession>A0ABP7F3S2</accession>
<evidence type="ECO:0008006" key="4">
    <source>
        <dbReference type="Google" id="ProtNLM"/>
    </source>
</evidence>
<organism evidence="2 3">
    <name type="scientific">Streptomyces tremellae</name>
    <dbReference type="NCBI Taxonomy" id="1124239"/>
    <lineage>
        <taxon>Bacteria</taxon>
        <taxon>Bacillati</taxon>
        <taxon>Actinomycetota</taxon>
        <taxon>Actinomycetes</taxon>
        <taxon>Kitasatosporales</taxon>
        <taxon>Streptomycetaceae</taxon>
        <taxon>Streptomyces</taxon>
    </lineage>
</organism>
<evidence type="ECO:0000313" key="3">
    <source>
        <dbReference type="Proteomes" id="UP001499884"/>
    </source>
</evidence>
<reference evidence="3" key="1">
    <citation type="journal article" date="2019" name="Int. J. Syst. Evol. Microbiol.">
        <title>The Global Catalogue of Microorganisms (GCM) 10K type strain sequencing project: providing services to taxonomists for standard genome sequencing and annotation.</title>
        <authorList>
            <consortium name="The Broad Institute Genomics Platform"/>
            <consortium name="The Broad Institute Genome Sequencing Center for Infectious Disease"/>
            <person name="Wu L."/>
            <person name="Ma J."/>
        </authorList>
    </citation>
    <scope>NUCLEOTIDE SEQUENCE [LARGE SCALE GENOMIC DNA]</scope>
    <source>
        <strain evidence="3">JCM 30846</strain>
    </source>
</reference>
<sequence length="113" mass="10806">MNRSAAKTLGAAVLGAAFAATAAGTASAAVGPLPDTGKALDTVNKLPVDQVVKELPNAGNDTLTATRSASTAVNEAAPPVLQAVKAANPVGSLLGGLPVNGLQNGLPVNGLGG</sequence>
<evidence type="ECO:0000256" key="1">
    <source>
        <dbReference type="SAM" id="SignalP"/>
    </source>
</evidence>
<evidence type="ECO:0000313" key="2">
    <source>
        <dbReference type="EMBL" id="GAA3730959.1"/>
    </source>
</evidence>
<dbReference type="RefSeq" id="WP_345646774.1">
    <property type="nucleotide sequence ID" value="NZ_BAABEP010000018.1"/>
</dbReference>